<evidence type="ECO:0008006" key="3">
    <source>
        <dbReference type="Google" id="ProtNLM"/>
    </source>
</evidence>
<protein>
    <recommendedName>
        <fullName evidence="3">PqqD family protein</fullName>
    </recommendedName>
</protein>
<reference evidence="2" key="1">
    <citation type="submission" date="2016-06" db="EMBL/GenBank/DDBJ databases">
        <authorList>
            <person name="Nascimento L."/>
            <person name="Pereira R.V."/>
            <person name="Martins L.F."/>
            <person name="Quaggio R.B."/>
            <person name="Silva A.M."/>
            <person name="Setubal J.C."/>
        </authorList>
    </citation>
    <scope>NUCLEOTIDE SEQUENCE [LARGE SCALE GENOMIC DNA]</scope>
</reference>
<evidence type="ECO:0000313" key="2">
    <source>
        <dbReference type="Proteomes" id="UP000196475"/>
    </source>
</evidence>
<proteinExistence type="predicted"/>
<gene>
    <name evidence="1" type="ORF">BAA01_13430</name>
</gene>
<comment type="caution">
    <text evidence="1">The sequence shown here is derived from an EMBL/GenBank/DDBJ whole genome shotgun (WGS) entry which is preliminary data.</text>
</comment>
<dbReference type="EMBL" id="LZRT01000053">
    <property type="protein sequence ID" value="OUM89050.1"/>
    <property type="molecule type" value="Genomic_DNA"/>
</dbReference>
<evidence type="ECO:0000313" key="1">
    <source>
        <dbReference type="EMBL" id="OUM89050.1"/>
    </source>
</evidence>
<dbReference type="InterPro" id="IPR008792">
    <property type="entry name" value="PQQD"/>
</dbReference>
<dbReference type="Pfam" id="PF05402">
    <property type="entry name" value="PqqD"/>
    <property type="match status" value="1"/>
</dbReference>
<dbReference type="Gene3D" id="1.10.10.1150">
    <property type="entry name" value="Coenzyme PQQ synthesis protein D (PqqD)"/>
    <property type="match status" value="1"/>
</dbReference>
<organism evidence="1 2">
    <name type="scientific">Bacillus thermozeamaize</name>
    <dbReference type="NCBI Taxonomy" id="230954"/>
    <lineage>
        <taxon>Bacteria</taxon>
        <taxon>Bacillati</taxon>
        <taxon>Bacillota</taxon>
        <taxon>Bacilli</taxon>
        <taxon>Bacillales</taxon>
        <taxon>Bacillaceae</taxon>
        <taxon>Bacillus</taxon>
    </lineage>
</organism>
<name>A0A1Y3PNY8_9BACI</name>
<accession>A0A1Y3PNY8</accession>
<dbReference type="InterPro" id="IPR041881">
    <property type="entry name" value="PqqD_sf"/>
</dbReference>
<sequence>MKITLNKKNIVEYVEDHEYILIDMLHNKFYTLDYIGSQIWNYLSRGFSLDHTVTQISNKFGVSVDQVKSDVIEFLEKLKSKGLVKIEN</sequence>
<dbReference type="AlphaFoldDB" id="A0A1Y3PNY8"/>
<dbReference type="Proteomes" id="UP000196475">
    <property type="component" value="Unassembled WGS sequence"/>
</dbReference>